<dbReference type="InterPro" id="IPR000407">
    <property type="entry name" value="GDA1_CD39_NTPase"/>
</dbReference>
<sequence length="1052" mass="120165">MREPFMRSIRIYKKRQTIIGRLVCQDKSLRHFFEFYDIFVTSDVVDGKNKKVACIFGFHTANSFSIDANILDKCSKTLGIQKEITSLIFYSKKTSVKLMVFKFLSGKDKDKIKLLKQRIWRLRESFLEADDPPKVVHKVLSNMLMNAADEVPQATWPTLHLTFFISTDYTKASSSVTTPIYNQIQNTLQGLGFKMPQGSLVTLTEERKAFAYWFSTNILLGALRHDSHSVPVLFLGKRSNAFVFAPAKPDGYCERDLLCVHEDPYNFQLYRKTYNFGVEDIKMAILQPAGKGSTVLTSSCIPPNANFQWTYNNKTYEIRGMGSQAHSTPELMQQKQCNPAFTAENINYLNCMAEVKKAVLKYREQTAGSFAGFNPYIVTTSYDVSKNTQFMKSRDGDTYTMNFDTQSKIVCAADNKDNPFLCFESVYAYVLLHEFYKMADKDTMRFREYIDNNKITWGLSAAYMTRFGEEAIEVFNEVNVKMTENSILVLDDMQESFVSWFSVKLVAGTVLPPPSELSNVSLIRHINLYFDFKLNESKNLNEDSLFKLRTYGKNYNVYVDSDDGLGLSNARFNTEELKKRRRVEGEVIGTKLLSDTRGSDMLEELERKERDSQYSTNTELHTKSHRSLVAFSQWTPADGIKANFLDKVGAALKVKIKNYGVVIDAGSTGSRALVYEFISTRCGDVVKLHKEHFYETRPGLSDFVTNPQGAARSIQKLLLMAKQAIPRRHWAETFVTLMATAGLRLLPQEQQEQLLNCVNRTLVNSGFRTRPDSVSIIDGQYEGLLSWFSINLLLDTFERKKSYPVAALDMGGASTQVTFVPFVHDFVPFTQIKYLYNIVAYHNLYTVYSRSFLGLGLNEARLRILKLGASKFQTNLRTVCLNPHTKTNWTYRGVTYTVEGKDLSVSDTPTPSRITTNAEVNYRACEDVIQFVILNNFQKIVPPRNQNIYAFSGYYYTVLEAGIIPPQGGTLFLYELIISTKQFCFLNNSRMPFLCMDLIYIIVLLRDLYGLSVYDKIMFVKTIHGHQVNWALAVAFLNLYASGNQKKKIHHF</sequence>
<evidence type="ECO:0000313" key="5">
    <source>
        <dbReference type="EMBL" id="KAK6625669.1"/>
    </source>
</evidence>
<gene>
    <name evidence="5" type="ORF">RUM43_005968</name>
</gene>
<evidence type="ECO:0000313" key="6">
    <source>
        <dbReference type="Proteomes" id="UP001372834"/>
    </source>
</evidence>
<evidence type="ECO:0000256" key="3">
    <source>
        <dbReference type="PIRSR" id="PIRSR600407-1"/>
    </source>
</evidence>
<organism evidence="5 6">
    <name type="scientific">Polyplax serrata</name>
    <name type="common">Common mouse louse</name>
    <dbReference type="NCBI Taxonomy" id="468196"/>
    <lineage>
        <taxon>Eukaryota</taxon>
        <taxon>Metazoa</taxon>
        <taxon>Ecdysozoa</taxon>
        <taxon>Arthropoda</taxon>
        <taxon>Hexapoda</taxon>
        <taxon>Insecta</taxon>
        <taxon>Pterygota</taxon>
        <taxon>Neoptera</taxon>
        <taxon>Paraneoptera</taxon>
        <taxon>Psocodea</taxon>
        <taxon>Troctomorpha</taxon>
        <taxon>Phthiraptera</taxon>
        <taxon>Anoplura</taxon>
        <taxon>Polyplacidae</taxon>
        <taxon>Polyplax</taxon>
    </lineage>
</organism>
<comment type="caution">
    <text evidence="5">The sequence shown here is derived from an EMBL/GenBank/DDBJ whole genome shotgun (WGS) entry which is preliminary data.</text>
</comment>
<dbReference type="PANTHER" id="PTHR11782">
    <property type="entry name" value="ADENOSINE/GUANOSINE DIPHOSPHATASE"/>
    <property type="match status" value="1"/>
</dbReference>
<proteinExistence type="inferred from homology"/>
<dbReference type="AlphaFoldDB" id="A0AAN8NXM1"/>
<dbReference type="GO" id="GO:0016787">
    <property type="term" value="F:hydrolase activity"/>
    <property type="evidence" value="ECO:0007669"/>
    <property type="project" value="UniProtKB-KW"/>
</dbReference>
<evidence type="ECO:0000256" key="4">
    <source>
        <dbReference type="PIRSR" id="PIRSR600407-2"/>
    </source>
</evidence>
<dbReference type="Pfam" id="PF01150">
    <property type="entry name" value="GDA1_CD39"/>
    <property type="match status" value="2"/>
</dbReference>
<name>A0AAN8NXM1_POLSC</name>
<evidence type="ECO:0000256" key="2">
    <source>
        <dbReference type="ARBA" id="ARBA00022801"/>
    </source>
</evidence>
<dbReference type="Proteomes" id="UP001372834">
    <property type="component" value="Unassembled WGS sequence"/>
</dbReference>
<keyword evidence="4" id="KW-0547">Nucleotide-binding</keyword>
<dbReference type="PANTHER" id="PTHR11782:SF127">
    <property type="entry name" value="NTPASE, ISOFORM F"/>
    <property type="match status" value="1"/>
</dbReference>
<feature type="binding site" evidence="4">
    <location>
        <begin position="812"/>
        <end position="816"/>
    </location>
    <ligand>
        <name>ATP</name>
        <dbReference type="ChEBI" id="CHEBI:30616"/>
    </ligand>
</feature>
<accession>A0AAN8NXM1</accession>
<dbReference type="EMBL" id="JAWJWE010000037">
    <property type="protein sequence ID" value="KAK6625669.1"/>
    <property type="molecule type" value="Genomic_DNA"/>
</dbReference>
<protein>
    <submittedName>
        <fullName evidence="5">Uncharacterized protein</fullName>
    </submittedName>
</protein>
<keyword evidence="2" id="KW-0378">Hydrolase</keyword>
<comment type="similarity">
    <text evidence="1">Belongs to the GDA1/CD39 NTPase family.</text>
</comment>
<reference evidence="5 6" key="1">
    <citation type="submission" date="2023-10" db="EMBL/GenBank/DDBJ databases">
        <title>Genomes of two closely related lineages of the louse Polyplax serrata with different host specificities.</title>
        <authorList>
            <person name="Martinu J."/>
            <person name="Tarabai H."/>
            <person name="Stefka J."/>
            <person name="Hypsa V."/>
        </authorList>
    </citation>
    <scope>NUCLEOTIDE SEQUENCE [LARGE SCALE GENOMIC DNA]</scope>
    <source>
        <strain evidence="5">HR10_N</strain>
    </source>
</reference>
<dbReference type="Gene3D" id="3.30.420.150">
    <property type="entry name" value="Exopolyphosphatase. Domain 2"/>
    <property type="match status" value="2"/>
</dbReference>
<feature type="active site" description="Proton acceptor" evidence="3">
    <location>
        <position position="782"/>
    </location>
</feature>
<dbReference type="GO" id="GO:0005524">
    <property type="term" value="F:ATP binding"/>
    <property type="evidence" value="ECO:0007669"/>
    <property type="project" value="UniProtKB-KW"/>
</dbReference>
<dbReference type="Gene3D" id="3.30.420.40">
    <property type="match status" value="2"/>
</dbReference>
<keyword evidence="4" id="KW-0067">ATP-binding</keyword>
<evidence type="ECO:0000256" key="1">
    <source>
        <dbReference type="ARBA" id="ARBA00009283"/>
    </source>
</evidence>